<evidence type="ECO:0000256" key="1">
    <source>
        <dbReference type="SAM" id="Phobius"/>
    </source>
</evidence>
<reference evidence="2" key="1">
    <citation type="submission" date="2014-11" db="EMBL/GenBank/DDBJ databases">
        <authorList>
            <person name="Amaro Gonzalez C."/>
        </authorList>
    </citation>
    <scope>NUCLEOTIDE SEQUENCE</scope>
</reference>
<protein>
    <submittedName>
        <fullName evidence="2">Uncharacterized protein</fullName>
    </submittedName>
</protein>
<dbReference type="AlphaFoldDB" id="A0A0E9R6L0"/>
<feature type="transmembrane region" description="Helical" evidence="1">
    <location>
        <begin position="6"/>
        <end position="25"/>
    </location>
</feature>
<keyword evidence="1" id="KW-0812">Transmembrane</keyword>
<reference evidence="2" key="2">
    <citation type="journal article" date="2015" name="Fish Shellfish Immunol.">
        <title>Early steps in the European eel (Anguilla anguilla)-Vibrio vulnificus interaction in the gills: Role of the RtxA13 toxin.</title>
        <authorList>
            <person name="Callol A."/>
            <person name="Pajuelo D."/>
            <person name="Ebbesson L."/>
            <person name="Teles M."/>
            <person name="MacKenzie S."/>
            <person name="Amaro C."/>
        </authorList>
    </citation>
    <scope>NUCLEOTIDE SEQUENCE</scope>
</reference>
<keyword evidence="1" id="KW-0472">Membrane</keyword>
<proteinExistence type="predicted"/>
<organism evidence="2">
    <name type="scientific">Anguilla anguilla</name>
    <name type="common">European freshwater eel</name>
    <name type="synonym">Muraena anguilla</name>
    <dbReference type="NCBI Taxonomy" id="7936"/>
    <lineage>
        <taxon>Eukaryota</taxon>
        <taxon>Metazoa</taxon>
        <taxon>Chordata</taxon>
        <taxon>Craniata</taxon>
        <taxon>Vertebrata</taxon>
        <taxon>Euteleostomi</taxon>
        <taxon>Actinopterygii</taxon>
        <taxon>Neopterygii</taxon>
        <taxon>Teleostei</taxon>
        <taxon>Anguilliformes</taxon>
        <taxon>Anguillidae</taxon>
        <taxon>Anguilla</taxon>
    </lineage>
</organism>
<accession>A0A0E9R6L0</accession>
<evidence type="ECO:0000313" key="2">
    <source>
        <dbReference type="EMBL" id="JAH24729.1"/>
    </source>
</evidence>
<sequence>MFVFLSLIMASLTFIGTVLLLMLKITNNRLQRQSKAYSPDYTLKAVLYLH</sequence>
<name>A0A0E9R6L0_ANGAN</name>
<dbReference type="EMBL" id="GBXM01083848">
    <property type="protein sequence ID" value="JAH24729.1"/>
    <property type="molecule type" value="Transcribed_RNA"/>
</dbReference>
<keyword evidence="1" id="KW-1133">Transmembrane helix</keyword>